<reference evidence="2" key="1">
    <citation type="journal article" date="2020" name="Stud. Mycol.">
        <title>101 Dothideomycetes genomes: a test case for predicting lifestyles and emergence of pathogens.</title>
        <authorList>
            <person name="Haridas S."/>
            <person name="Albert R."/>
            <person name="Binder M."/>
            <person name="Bloem J."/>
            <person name="Labutti K."/>
            <person name="Salamov A."/>
            <person name="Andreopoulos B."/>
            <person name="Baker S."/>
            <person name="Barry K."/>
            <person name="Bills G."/>
            <person name="Bluhm B."/>
            <person name="Cannon C."/>
            <person name="Castanera R."/>
            <person name="Culley D."/>
            <person name="Daum C."/>
            <person name="Ezra D."/>
            <person name="Gonzalez J."/>
            <person name="Henrissat B."/>
            <person name="Kuo A."/>
            <person name="Liang C."/>
            <person name="Lipzen A."/>
            <person name="Lutzoni F."/>
            <person name="Magnuson J."/>
            <person name="Mondo S."/>
            <person name="Nolan M."/>
            <person name="Ohm R."/>
            <person name="Pangilinan J."/>
            <person name="Park H.-J."/>
            <person name="Ramirez L."/>
            <person name="Alfaro M."/>
            <person name="Sun H."/>
            <person name="Tritt A."/>
            <person name="Yoshinaga Y."/>
            <person name="Zwiers L.-H."/>
            <person name="Turgeon B."/>
            <person name="Goodwin S."/>
            <person name="Spatafora J."/>
            <person name="Crous P."/>
            <person name="Grigoriev I."/>
        </authorList>
    </citation>
    <scope>NUCLEOTIDE SEQUENCE</scope>
    <source>
        <strain evidence="2">CBS 207.26</strain>
    </source>
</reference>
<keyword evidence="3" id="KW-1185">Reference proteome</keyword>
<evidence type="ECO:0000313" key="3">
    <source>
        <dbReference type="Proteomes" id="UP000800200"/>
    </source>
</evidence>
<accession>A0A6A6E498</accession>
<protein>
    <recommendedName>
        <fullName evidence="1">YiiM-like triple helical domain-containing protein</fullName>
    </recommendedName>
</protein>
<dbReference type="Proteomes" id="UP000800200">
    <property type="component" value="Unassembled WGS sequence"/>
</dbReference>
<dbReference type="InterPro" id="IPR005163">
    <property type="entry name" value="Tri_helical_YiiM-like"/>
</dbReference>
<sequence>MDNAEAMRELVEIEELGEYVKNIFRNRLDKRVEDQNARVFGDESLAMKTWSEYRIVE</sequence>
<dbReference type="EMBL" id="ML994629">
    <property type="protein sequence ID" value="KAF2186711.1"/>
    <property type="molecule type" value="Genomic_DNA"/>
</dbReference>
<dbReference type="Pfam" id="PF03475">
    <property type="entry name" value="YiiM_3-alpha"/>
    <property type="match status" value="1"/>
</dbReference>
<feature type="domain" description="YiiM-like triple helical" evidence="1">
    <location>
        <begin position="2"/>
        <end position="30"/>
    </location>
</feature>
<name>A0A6A6E498_9PEZI</name>
<proteinExistence type="predicted"/>
<dbReference type="AlphaFoldDB" id="A0A6A6E498"/>
<evidence type="ECO:0000313" key="2">
    <source>
        <dbReference type="EMBL" id="KAF2186711.1"/>
    </source>
</evidence>
<organism evidence="2 3">
    <name type="scientific">Zopfia rhizophila CBS 207.26</name>
    <dbReference type="NCBI Taxonomy" id="1314779"/>
    <lineage>
        <taxon>Eukaryota</taxon>
        <taxon>Fungi</taxon>
        <taxon>Dikarya</taxon>
        <taxon>Ascomycota</taxon>
        <taxon>Pezizomycotina</taxon>
        <taxon>Dothideomycetes</taxon>
        <taxon>Dothideomycetes incertae sedis</taxon>
        <taxon>Zopfiaceae</taxon>
        <taxon>Zopfia</taxon>
    </lineage>
</organism>
<gene>
    <name evidence="2" type="ORF">K469DRAFT_706702</name>
</gene>
<evidence type="ECO:0000259" key="1">
    <source>
        <dbReference type="Pfam" id="PF03475"/>
    </source>
</evidence>